<organism evidence="3 4">
    <name type="scientific">Pleurodeles waltl</name>
    <name type="common">Iberian ribbed newt</name>
    <dbReference type="NCBI Taxonomy" id="8319"/>
    <lineage>
        <taxon>Eukaryota</taxon>
        <taxon>Metazoa</taxon>
        <taxon>Chordata</taxon>
        <taxon>Craniata</taxon>
        <taxon>Vertebrata</taxon>
        <taxon>Euteleostomi</taxon>
        <taxon>Amphibia</taxon>
        <taxon>Batrachia</taxon>
        <taxon>Caudata</taxon>
        <taxon>Salamandroidea</taxon>
        <taxon>Salamandridae</taxon>
        <taxon>Pleurodelinae</taxon>
        <taxon>Pleurodeles</taxon>
    </lineage>
</organism>
<dbReference type="SMART" id="SM00298">
    <property type="entry name" value="CHROMO"/>
    <property type="match status" value="1"/>
</dbReference>
<dbReference type="InterPro" id="IPR023780">
    <property type="entry name" value="Chromo_domain"/>
</dbReference>
<evidence type="ECO:0000259" key="2">
    <source>
        <dbReference type="PROSITE" id="PS50013"/>
    </source>
</evidence>
<dbReference type="InterPro" id="IPR016197">
    <property type="entry name" value="Chromo-like_dom_sf"/>
</dbReference>
<comment type="caution">
    <text evidence="3">The sequence shown here is derived from an EMBL/GenBank/DDBJ whole genome shotgun (WGS) entry which is preliminary data.</text>
</comment>
<dbReference type="InterPro" id="IPR000953">
    <property type="entry name" value="Chromo/chromo_shadow_dom"/>
</dbReference>
<feature type="domain" description="Chromo" evidence="2">
    <location>
        <begin position="197"/>
        <end position="245"/>
    </location>
</feature>
<keyword evidence="4" id="KW-1185">Reference proteome</keyword>
<evidence type="ECO:0000313" key="3">
    <source>
        <dbReference type="EMBL" id="KAJ1155111.1"/>
    </source>
</evidence>
<dbReference type="Proteomes" id="UP001066276">
    <property type="component" value="Chromosome 5"/>
</dbReference>
<dbReference type="AlphaFoldDB" id="A0AAV7RU06"/>
<name>A0AAV7RU06_PLEWA</name>
<dbReference type="InterPro" id="IPR056924">
    <property type="entry name" value="SH3_Tf2-1"/>
</dbReference>
<dbReference type="GO" id="GO:0005634">
    <property type="term" value="C:nucleus"/>
    <property type="evidence" value="ECO:0007669"/>
    <property type="project" value="UniProtKB-SubCell"/>
</dbReference>
<sequence>MKDRRVDSWVMIVWAYSCWHDSVGFVIASLSLTFSVADLCGCLDFGGFRAVARNSCSGIPPPQRESSTLPAITTFVLRLRGIQCVIHSNLQATKIRIKRMADKRRCDAPSYQINEKVWLSSKFLPLRLSQNKFKPRYYGPFLILQKINPVLVCLRLPQTWKIHPVFHASQLKPYVPDPFHRQYSCPPPQLVDDVPEYEVQEICDSRFSGGRLQFLIHWKGYPMSKCSWEDTSSVHAPLLVRRFFRLLPHKPGASGGTYCLPLGPLWGPQSVFQVTGPDDGLFSGHALFPLPRQGRRPRIECRSSPRTMRGTGVVAWCRAAPPRSFHLPGAPF</sequence>
<reference evidence="3" key="1">
    <citation type="journal article" date="2022" name="bioRxiv">
        <title>Sequencing and chromosome-scale assembly of the giantPleurodeles waltlgenome.</title>
        <authorList>
            <person name="Brown T."/>
            <person name="Elewa A."/>
            <person name="Iarovenko S."/>
            <person name="Subramanian E."/>
            <person name="Araus A.J."/>
            <person name="Petzold A."/>
            <person name="Susuki M."/>
            <person name="Suzuki K.-i.T."/>
            <person name="Hayashi T."/>
            <person name="Toyoda A."/>
            <person name="Oliveira C."/>
            <person name="Osipova E."/>
            <person name="Leigh N.D."/>
            <person name="Simon A."/>
            <person name="Yun M.H."/>
        </authorList>
    </citation>
    <scope>NUCLEOTIDE SEQUENCE</scope>
    <source>
        <strain evidence="3">20211129_DDA</strain>
        <tissue evidence="3">Liver</tissue>
    </source>
</reference>
<dbReference type="PANTHER" id="PTHR46148:SF52">
    <property type="entry name" value="OS04G0603800 PROTEIN"/>
    <property type="match status" value="1"/>
</dbReference>
<accession>A0AAV7RU06</accession>
<dbReference type="PANTHER" id="PTHR46148">
    <property type="entry name" value="CHROMO DOMAIN-CONTAINING PROTEIN"/>
    <property type="match status" value="1"/>
</dbReference>
<evidence type="ECO:0000313" key="4">
    <source>
        <dbReference type="Proteomes" id="UP001066276"/>
    </source>
</evidence>
<evidence type="ECO:0000256" key="1">
    <source>
        <dbReference type="ARBA" id="ARBA00004123"/>
    </source>
</evidence>
<proteinExistence type="predicted"/>
<dbReference type="Pfam" id="PF00385">
    <property type="entry name" value="Chromo"/>
    <property type="match status" value="1"/>
</dbReference>
<dbReference type="Pfam" id="PF24626">
    <property type="entry name" value="SH3_Tf2-1"/>
    <property type="match status" value="1"/>
</dbReference>
<comment type="subcellular location">
    <subcellularLocation>
        <location evidence="1">Nucleus</location>
    </subcellularLocation>
</comment>
<dbReference type="SUPFAM" id="SSF54160">
    <property type="entry name" value="Chromo domain-like"/>
    <property type="match status" value="1"/>
</dbReference>
<gene>
    <name evidence="3" type="ORF">NDU88_007846</name>
</gene>
<dbReference type="EMBL" id="JANPWB010000009">
    <property type="protein sequence ID" value="KAJ1155111.1"/>
    <property type="molecule type" value="Genomic_DNA"/>
</dbReference>
<dbReference type="PROSITE" id="PS50013">
    <property type="entry name" value="CHROMO_2"/>
    <property type="match status" value="1"/>
</dbReference>
<protein>
    <recommendedName>
        <fullName evidence="2">Chromo domain-containing protein</fullName>
    </recommendedName>
</protein>
<dbReference type="Gene3D" id="2.40.50.40">
    <property type="match status" value="1"/>
</dbReference>
<dbReference type="PROSITE" id="PS51257">
    <property type="entry name" value="PROKAR_LIPOPROTEIN"/>
    <property type="match status" value="1"/>
</dbReference>